<dbReference type="CTD" id="187200"/>
<gene>
    <name evidence="1" type="ORF">CELE_K09C6.3</name>
    <name evidence="1 3" type="ORF">K09C6.3</name>
</gene>
<dbReference type="KEGG" id="cel:CELE_K09C6.3"/>
<dbReference type="ExpressionAtlas" id="A0A0K3ASP1">
    <property type="expression patterns" value="baseline"/>
</dbReference>
<sequence>MNNGSPSLSLVGTNSRFTEHYLKRAHKKKEPRRVFTRMKDVDDKLHRFYNRFTYG</sequence>
<dbReference type="Proteomes" id="UP000001940">
    <property type="component" value="Chromosome V"/>
</dbReference>
<dbReference type="EMBL" id="BX284605">
    <property type="protein sequence ID" value="CTQ86844.1"/>
    <property type="molecule type" value="Genomic_DNA"/>
</dbReference>
<dbReference type="SMR" id="A0A0K3ASP1"/>
<protein>
    <submittedName>
        <fullName evidence="1">Transposase</fullName>
    </submittedName>
</protein>
<organism evidence="1 2">
    <name type="scientific">Caenorhabditis elegans</name>
    <dbReference type="NCBI Taxonomy" id="6239"/>
    <lineage>
        <taxon>Eukaryota</taxon>
        <taxon>Metazoa</taxon>
        <taxon>Ecdysozoa</taxon>
        <taxon>Nematoda</taxon>
        <taxon>Chromadorea</taxon>
        <taxon>Rhabditida</taxon>
        <taxon>Rhabditina</taxon>
        <taxon>Rhabditomorpha</taxon>
        <taxon>Rhabditoidea</taxon>
        <taxon>Rhabditidae</taxon>
        <taxon>Peloderinae</taxon>
        <taxon>Caenorhabditis</taxon>
    </lineage>
</organism>
<evidence type="ECO:0000313" key="3">
    <source>
        <dbReference type="WormBase" id="K09C6.3b"/>
    </source>
</evidence>
<dbReference type="Bgee" id="WBGene00019557">
    <property type="expression patterns" value="Expressed in larva"/>
</dbReference>
<keyword evidence="2" id="KW-1185">Reference proteome</keyword>
<dbReference type="RefSeq" id="NP_001300145.1">
    <property type="nucleotide sequence ID" value="NM_001313216.1"/>
</dbReference>
<dbReference type="OrthoDB" id="5786875at2759"/>
<dbReference type="WormBase" id="K09C6.3b">
    <property type="protein sequence ID" value="CE50857"/>
    <property type="gene ID" value="WBGene00019557"/>
</dbReference>
<dbReference type="AlphaFoldDB" id="A0A0K3ASP1"/>
<evidence type="ECO:0000313" key="2">
    <source>
        <dbReference type="Proteomes" id="UP000001940"/>
    </source>
</evidence>
<name>A0A0K3ASP1_CAEEL</name>
<accession>A0A0K3ASP1</accession>
<dbReference type="AGR" id="WB:WBGene00019557"/>
<evidence type="ECO:0000313" key="1">
    <source>
        <dbReference type="EMBL" id="CTQ86844.1"/>
    </source>
</evidence>
<reference evidence="1 2" key="1">
    <citation type="journal article" date="1998" name="Science">
        <title>Genome sequence of the nematode C. elegans: a platform for investigating biology.</title>
        <authorList>
            <consortium name="The C. elegans sequencing consortium"/>
            <person name="Sulson J.E."/>
            <person name="Waterston R."/>
        </authorList>
    </citation>
    <scope>NUCLEOTIDE SEQUENCE [LARGE SCALE GENOMIC DNA]</scope>
    <source>
        <strain evidence="1 2">Bristol N2</strain>
    </source>
</reference>
<proteinExistence type="predicted"/>
<dbReference type="GeneID" id="187200"/>